<evidence type="ECO:0000313" key="1">
    <source>
        <dbReference type="EMBL" id="KAK9720347.1"/>
    </source>
</evidence>
<evidence type="ECO:0000313" key="2">
    <source>
        <dbReference type="Proteomes" id="UP001458880"/>
    </source>
</evidence>
<protein>
    <submittedName>
        <fullName evidence="1">Uncharacterized protein</fullName>
    </submittedName>
</protein>
<dbReference type="EMBL" id="JASPKY010000211">
    <property type="protein sequence ID" value="KAK9720347.1"/>
    <property type="molecule type" value="Genomic_DNA"/>
</dbReference>
<sequence length="114" mass="13168">MENYMQCELMKANPNLKNVIPHKFYCQKPETLPHMERQCAAKKQRLQLIKEAELEAENINDLAQCQESTSQCNADAVSQEEMVITVPEPVSEEATQVQIKPLTIEVRVLWQRIN</sequence>
<reference evidence="1 2" key="1">
    <citation type="journal article" date="2024" name="BMC Genomics">
        <title>De novo assembly and annotation of Popillia japonica's genome with initial clues to its potential as an invasive pest.</title>
        <authorList>
            <person name="Cucini C."/>
            <person name="Boschi S."/>
            <person name="Funari R."/>
            <person name="Cardaioli E."/>
            <person name="Iannotti N."/>
            <person name="Marturano G."/>
            <person name="Paoli F."/>
            <person name="Bruttini M."/>
            <person name="Carapelli A."/>
            <person name="Frati F."/>
            <person name="Nardi F."/>
        </authorList>
    </citation>
    <scope>NUCLEOTIDE SEQUENCE [LARGE SCALE GENOMIC DNA]</scope>
    <source>
        <strain evidence="1">DMR45628</strain>
    </source>
</reference>
<proteinExistence type="predicted"/>
<comment type="caution">
    <text evidence="1">The sequence shown here is derived from an EMBL/GenBank/DDBJ whole genome shotgun (WGS) entry which is preliminary data.</text>
</comment>
<keyword evidence="2" id="KW-1185">Reference proteome</keyword>
<dbReference type="AlphaFoldDB" id="A0AAW1KMJ1"/>
<accession>A0AAW1KMJ1</accession>
<dbReference type="Proteomes" id="UP001458880">
    <property type="component" value="Unassembled WGS sequence"/>
</dbReference>
<gene>
    <name evidence="1" type="ORF">QE152_g22147</name>
</gene>
<organism evidence="1 2">
    <name type="scientific">Popillia japonica</name>
    <name type="common">Japanese beetle</name>
    <dbReference type="NCBI Taxonomy" id="7064"/>
    <lineage>
        <taxon>Eukaryota</taxon>
        <taxon>Metazoa</taxon>
        <taxon>Ecdysozoa</taxon>
        <taxon>Arthropoda</taxon>
        <taxon>Hexapoda</taxon>
        <taxon>Insecta</taxon>
        <taxon>Pterygota</taxon>
        <taxon>Neoptera</taxon>
        <taxon>Endopterygota</taxon>
        <taxon>Coleoptera</taxon>
        <taxon>Polyphaga</taxon>
        <taxon>Scarabaeiformia</taxon>
        <taxon>Scarabaeidae</taxon>
        <taxon>Rutelinae</taxon>
        <taxon>Popillia</taxon>
    </lineage>
</organism>
<name>A0AAW1KMJ1_POPJA</name>